<name>A0A183EW59_9BILA</name>
<sequence length="79" mass="8894">LSTEQPPIATFDEWTKEKLKREEIRRTNSIPKAAHDVTSLPSPDIIPQQATPRNYASRDCGAKVLFSNEEAENKVNNLS</sequence>
<evidence type="ECO:0000256" key="1">
    <source>
        <dbReference type="SAM" id="MobiDB-lite"/>
    </source>
</evidence>
<dbReference type="AlphaFoldDB" id="A0A183EW59"/>
<protein>
    <submittedName>
        <fullName evidence="2">Uncharacterized protein</fullName>
    </submittedName>
</protein>
<evidence type="ECO:0000313" key="2">
    <source>
        <dbReference type="WBParaSite" id="GPUH_0002523001-mRNA-1"/>
    </source>
</evidence>
<feature type="region of interest" description="Disordered" evidence="1">
    <location>
        <begin position="29"/>
        <end position="50"/>
    </location>
</feature>
<dbReference type="WBParaSite" id="GPUH_0002523001-mRNA-1">
    <property type="protein sequence ID" value="GPUH_0002523001-mRNA-1"/>
    <property type="gene ID" value="GPUH_0002523001"/>
</dbReference>
<proteinExistence type="predicted"/>
<reference evidence="2" key="1">
    <citation type="submission" date="2016-06" db="UniProtKB">
        <authorList>
            <consortium name="WormBaseParasite"/>
        </authorList>
    </citation>
    <scope>IDENTIFICATION</scope>
</reference>
<organism evidence="2">
    <name type="scientific">Gongylonema pulchrum</name>
    <dbReference type="NCBI Taxonomy" id="637853"/>
    <lineage>
        <taxon>Eukaryota</taxon>
        <taxon>Metazoa</taxon>
        <taxon>Ecdysozoa</taxon>
        <taxon>Nematoda</taxon>
        <taxon>Chromadorea</taxon>
        <taxon>Rhabditida</taxon>
        <taxon>Spirurina</taxon>
        <taxon>Spiruromorpha</taxon>
        <taxon>Spiruroidea</taxon>
        <taxon>Gongylonematidae</taxon>
        <taxon>Gongylonema</taxon>
    </lineage>
</organism>
<accession>A0A183EW59</accession>